<accession>A0A9Q0YN35</accession>
<keyword evidence="13" id="KW-0675">Receptor</keyword>
<dbReference type="Pfam" id="PF07701">
    <property type="entry name" value="HNOBA"/>
    <property type="match status" value="1"/>
</dbReference>
<dbReference type="Pfam" id="PF08376">
    <property type="entry name" value="NIT"/>
    <property type="match status" value="1"/>
</dbReference>
<dbReference type="AlphaFoldDB" id="A0A9Q0YN35"/>
<protein>
    <recommendedName>
        <fullName evidence="2">guanylate cyclase</fullName>
        <ecNumber evidence="2">4.6.1.2</ecNumber>
    </recommendedName>
</protein>
<dbReference type="InterPro" id="IPR029787">
    <property type="entry name" value="Nucleotide_cyclase"/>
</dbReference>
<dbReference type="EC" id="4.6.1.2" evidence="2"/>
<evidence type="ECO:0000256" key="3">
    <source>
        <dbReference type="ARBA" id="ARBA00022692"/>
    </source>
</evidence>
<evidence type="ECO:0000256" key="6">
    <source>
        <dbReference type="ARBA" id="ARBA00022989"/>
    </source>
</evidence>
<dbReference type="GO" id="GO:0004016">
    <property type="term" value="F:adenylate cyclase activity"/>
    <property type="evidence" value="ECO:0007669"/>
    <property type="project" value="TreeGrafter"/>
</dbReference>
<dbReference type="GO" id="GO:0005886">
    <property type="term" value="C:plasma membrane"/>
    <property type="evidence" value="ECO:0007669"/>
    <property type="project" value="TreeGrafter"/>
</dbReference>
<keyword evidence="8" id="KW-0456">Lyase</keyword>
<evidence type="ECO:0000256" key="8">
    <source>
        <dbReference type="ARBA" id="ARBA00023239"/>
    </source>
</evidence>
<keyword evidence="7 10" id="KW-0472">Membrane</keyword>
<dbReference type="PROSITE" id="PS50125">
    <property type="entry name" value="GUANYLATE_CYCLASE_2"/>
    <property type="match status" value="1"/>
</dbReference>
<dbReference type="PANTHER" id="PTHR11920:SF501">
    <property type="entry name" value="GUANYLATE CYCLASE 32E"/>
    <property type="match status" value="1"/>
</dbReference>
<evidence type="ECO:0000256" key="11">
    <source>
        <dbReference type="SAM" id="SignalP"/>
    </source>
</evidence>
<dbReference type="Gene3D" id="6.10.250.780">
    <property type="match status" value="1"/>
</dbReference>
<evidence type="ECO:0000256" key="5">
    <source>
        <dbReference type="ARBA" id="ARBA00022741"/>
    </source>
</evidence>
<evidence type="ECO:0000256" key="7">
    <source>
        <dbReference type="ARBA" id="ARBA00023136"/>
    </source>
</evidence>
<feature type="signal peptide" evidence="11">
    <location>
        <begin position="1"/>
        <end position="23"/>
    </location>
</feature>
<dbReference type="OrthoDB" id="60033at2759"/>
<evidence type="ECO:0000256" key="9">
    <source>
        <dbReference type="ARBA" id="ARBA00023293"/>
    </source>
</evidence>
<evidence type="ECO:0000259" key="12">
    <source>
        <dbReference type="PROSITE" id="PS50125"/>
    </source>
</evidence>
<keyword evidence="5" id="KW-0547">Nucleotide-binding</keyword>
<dbReference type="InterPro" id="IPR001054">
    <property type="entry name" value="A/G_cyclase"/>
</dbReference>
<evidence type="ECO:0000313" key="13">
    <source>
        <dbReference type="EMBL" id="KAJ8025493.1"/>
    </source>
</evidence>
<dbReference type="InterPro" id="IPR013587">
    <property type="entry name" value="Nitrate/nitrite_sensing"/>
</dbReference>
<dbReference type="GO" id="GO:0035556">
    <property type="term" value="P:intracellular signal transduction"/>
    <property type="evidence" value="ECO:0007669"/>
    <property type="project" value="InterPro"/>
</dbReference>
<dbReference type="EMBL" id="JAIZAY010000017">
    <property type="protein sequence ID" value="KAJ8025493.1"/>
    <property type="molecule type" value="Genomic_DNA"/>
</dbReference>
<evidence type="ECO:0000256" key="4">
    <source>
        <dbReference type="ARBA" id="ARBA00022729"/>
    </source>
</evidence>
<organism evidence="13 14">
    <name type="scientific">Holothuria leucospilota</name>
    <name type="common">Black long sea cucumber</name>
    <name type="synonym">Mertensiothuria leucospilota</name>
    <dbReference type="NCBI Taxonomy" id="206669"/>
    <lineage>
        <taxon>Eukaryota</taxon>
        <taxon>Metazoa</taxon>
        <taxon>Echinodermata</taxon>
        <taxon>Eleutherozoa</taxon>
        <taxon>Echinozoa</taxon>
        <taxon>Holothuroidea</taxon>
        <taxon>Aspidochirotacea</taxon>
        <taxon>Aspidochirotida</taxon>
        <taxon>Holothuriidae</taxon>
        <taxon>Holothuria</taxon>
    </lineage>
</organism>
<dbReference type="InterPro" id="IPR050401">
    <property type="entry name" value="Cyclic_nucleotide_synthase"/>
</dbReference>
<evidence type="ECO:0000256" key="1">
    <source>
        <dbReference type="ARBA" id="ARBA00004479"/>
    </source>
</evidence>
<dbReference type="GO" id="GO:0001653">
    <property type="term" value="F:peptide receptor activity"/>
    <property type="evidence" value="ECO:0007669"/>
    <property type="project" value="TreeGrafter"/>
</dbReference>
<keyword evidence="4 11" id="KW-0732">Signal</keyword>
<dbReference type="GO" id="GO:0004383">
    <property type="term" value="F:guanylate cyclase activity"/>
    <property type="evidence" value="ECO:0007669"/>
    <property type="project" value="UniProtKB-EC"/>
</dbReference>
<gene>
    <name evidence="13" type="ORF">HOLleu_33068</name>
</gene>
<dbReference type="GO" id="GO:0007168">
    <property type="term" value="P:receptor guanylyl cyclase signaling pathway"/>
    <property type="evidence" value="ECO:0007669"/>
    <property type="project" value="TreeGrafter"/>
</dbReference>
<feature type="chain" id="PRO_5040496412" description="guanylate cyclase" evidence="11">
    <location>
        <begin position="24"/>
        <end position="427"/>
    </location>
</feature>
<dbReference type="SUPFAM" id="SSF55073">
    <property type="entry name" value="Nucleotide cyclase"/>
    <property type="match status" value="1"/>
</dbReference>
<evidence type="ECO:0000256" key="10">
    <source>
        <dbReference type="SAM" id="Phobius"/>
    </source>
</evidence>
<feature type="transmembrane region" description="Helical" evidence="10">
    <location>
        <begin position="303"/>
        <end position="321"/>
    </location>
</feature>
<evidence type="ECO:0000313" key="14">
    <source>
        <dbReference type="Proteomes" id="UP001152320"/>
    </source>
</evidence>
<dbReference type="PANTHER" id="PTHR11920">
    <property type="entry name" value="GUANYLYL CYCLASE"/>
    <property type="match status" value="1"/>
</dbReference>
<comment type="caution">
    <text evidence="13">The sequence shown here is derived from an EMBL/GenBank/DDBJ whole genome shotgun (WGS) entry which is preliminary data.</text>
</comment>
<keyword evidence="3 10" id="KW-0812">Transmembrane</keyword>
<sequence>MVLLASIPIIALIICAAFVLTRALEANASFSQVKTLISNSLDQVGDLVHRLQTERGTTVLYLSTQGDPSILEKLEAAYHDTDEEIKNITHWRHINLSQPENEPFYYFETKETFQTHIHTYRQNLSNKYVDLPEPIPYYSEAIERIIEWFWEDFSKYETGKKWATLVAYQMIILGKEQLGVERALGGKFYAEGGYEDFNDYLSYVNRSIKGATFLEESILFSKDVEEFYNKNAFENNLFHEILNMRSEIIKNNYTFLEPSVSKGSHWFENMTDYIDLLLQIQYHLTDIINDQLEEEISSRQREVIFASLLVIITFAVSPFILQRIGRQTRQIEHIASSLNLKTMQLNEEKRRADKLLYQMLPYEIAESLKTSWDVAAEAFEEATIFFSDVVNFTNLCAECSPMQVSSINFIATFDRTDLGSTVPLQKV</sequence>
<dbReference type="Proteomes" id="UP001152320">
    <property type="component" value="Chromosome 17"/>
</dbReference>
<dbReference type="InterPro" id="IPR011645">
    <property type="entry name" value="HNOB_dom_associated"/>
</dbReference>
<reference evidence="13" key="1">
    <citation type="submission" date="2021-10" db="EMBL/GenBank/DDBJ databases">
        <title>Tropical sea cucumber genome reveals ecological adaptation and Cuvierian tubules defense mechanism.</title>
        <authorList>
            <person name="Chen T."/>
        </authorList>
    </citation>
    <scope>NUCLEOTIDE SEQUENCE</scope>
    <source>
        <strain evidence="13">Nanhai2018</strain>
        <tissue evidence="13">Muscle</tissue>
    </source>
</reference>
<keyword evidence="6 10" id="KW-1133">Transmembrane helix</keyword>
<keyword evidence="14" id="KW-1185">Reference proteome</keyword>
<comment type="subcellular location">
    <subcellularLocation>
        <location evidence="1">Membrane</location>
        <topology evidence="1">Single-pass type I membrane protein</topology>
    </subcellularLocation>
</comment>
<feature type="domain" description="Guanylate cyclase" evidence="12">
    <location>
        <begin position="383"/>
        <end position="413"/>
    </location>
</feature>
<dbReference type="Gene3D" id="3.30.70.1230">
    <property type="entry name" value="Nucleotide cyclase"/>
    <property type="match status" value="1"/>
</dbReference>
<dbReference type="Pfam" id="PF00211">
    <property type="entry name" value="Guanylate_cyc"/>
    <property type="match status" value="1"/>
</dbReference>
<evidence type="ECO:0000256" key="2">
    <source>
        <dbReference type="ARBA" id="ARBA00012202"/>
    </source>
</evidence>
<proteinExistence type="predicted"/>
<dbReference type="GO" id="GO:0000166">
    <property type="term" value="F:nucleotide binding"/>
    <property type="evidence" value="ECO:0007669"/>
    <property type="project" value="UniProtKB-KW"/>
</dbReference>
<name>A0A9Q0YN35_HOLLE</name>
<keyword evidence="9" id="KW-0141">cGMP biosynthesis</keyword>